<proteinExistence type="predicted"/>
<dbReference type="EMBL" id="JAGFBR010000006">
    <property type="protein sequence ID" value="KAH0466303.1"/>
    <property type="molecule type" value="Genomic_DNA"/>
</dbReference>
<dbReference type="AlphaFoldDB" id="A0AAV7HE19"/>
<evidence type="ECO:0000313" key="2">
    <source>
        <dbReference type="Proteomes" id="UP000775213"/>
    </source>
</evidence>
<protein>
    <submittedName>
        <fullName evidence="1">Uncharacterized protein</fullName>
    </submittedName>
</protein>
<evidence type="ECO:0000313" key="1">
    <source>
        <dbReference type="EMBL" id="KAH0466303.1"/>
    </source>
</evidence>
<name>A0AAV7HE19_DENCH</name>
<comment type="caution">
    <text evidence="1">The sequence shown here is derived from an EMBL/GenBank/DDBJ whole genome shotgun (WGS) entry which is preliminary data.</text>
</comment>
<reference evidence="1 2" key="1">
    <citation type="journal article" date="2021" name="Hortic Res">
        <title>Chromosome-scale assembly of the Dendrobium chrysotoxum genome enhances the understanding of orchid evolution.</title>
        <authorList>
            <person name="Zhang Y."/>
            <person name="Zhang G.Q."/>
            <person name="Zhang D."/>
            <person name="Liu X.D."/>
            <person name="Xu X.Y."/>
            <person name="Sun W.H."/>
            <person name="Yu X."/>
            <person name="Zhu X."/>
            <person name="Wang Z.W."/>
            <person name="Zhao X."/>
            <person name="Zhong W.Y."/>
            <person name="Chen H."/>
            <person name="Yin W.L."/>
            <person name="Huang T."/>
            <person name="Niu S.C."/>
            <person name="Liu Z.J."/>
        </authorList>
    </citation>
    <scope>NUCLEOTIDE SEQUENCE [LARGE SCALE GENOMIC DNA]</scope>
    <source>
        <strain evidence="1">Lindl</strain>
    </source>
</reference>
<dbReference type="Proteomes" id="UP000775213">
    <property type="component" value="Unassembled WGS sequence"/>
</dbReference>
<sequence length="79" mass="8363">MLAPSPTPRTTYRPLPSGAFVAAEQAIATVSLRRAGDLITEGADERSLATLAAAGIAKELKGRIRIKIWIKKSKGNSSD</sequence>
<organism evidence="1 2">
    <name type="scientific">Dendrobium chrysotoxum</name>
    <name type="common">Orchid</name>
    <dbReference type="NCBI Taxonomy" id="161865"/>
    <lineage>
        <taxon>Eukaryota</taxon>
        <taxon>Viridiplantae</taxon>
        <taxon>Streptophyta</taxon>
        <taxon>Embryophyta</taxon>
        <taxon>Tracheophyta</taxon>
        <taxon>Spermatophyta</taxon>
        <taxon>Magnoliopsida</taxon>
        <taxon>Liliopsida</taxon>
        <taxon>Asparagales</taxon>
        <taxon>Orchidaceae</taxon>
        <taxon>Epidendroideae</taxon>
        <taxon>Malaxideae</taxon>
        <taxon>Dendrobiinae</taxon>
        <taxon>Dendrobium</taxon>
    </lineage>
</organism>
<keyword evidence="2" id="KW-1185">Reference proteome</keyword>
<gene>
    <name evidence="1" type="ORF">IEQ34_006406</name>
</gene>
<accession>A0AAV7HE19</accession>